<evidence type="ECO:0000259" key="1">
    <source>
        <dbReference type="Pfam" id="PF00561"/>
    </source>
</evidence>
<reference evidence="2" key="1">
    <citation type="submission" date="2021-02" db="EMBL/GenBank/DDBJ databases">
        <title>Genome sequence Cadophora malorum strain M34.</title>
        <authorList>
            <person name="Stefanovic E."/>
            <person name="Vu D."/>
            <person name="Scully C."/>
            <person name="Dijksterhuis J."/>
            <person name="Roader J."/>
            <person name="Houbraken J."/>
        </authorList>
    </citation>
    <scope>NUCLEOTIDE SEQUENCE</scope>
    <source>
        <strain evidence="2">M34</strain>
    </source>
</reference>
<accession>A0A8H7WBC6</accession>
<dbReference type="Gene3D" id="3.40.50.1820">
    <property type="entry name" value="alpha/beta hydrolase"/>
    <property type="match status" value="1"/>
</dbReference>
<comment type="caution">
    <text evidence="2">The sequence shown here is derived from an EMBL/GenBank/DDBJ whole genome shotgun (WGS) entry which is preliminary data.</text>
</comment>
<organism evidence="2 3">
    <name type="scientific">Cadophora malorum</name>
    <dbReference type="NCBI Taxonomy" id="108018"/>
    <lineage>
        <taxon>Eukaryota</taxon>
        <taxon>Fungi</taxon>
        <taxon>Dikarya</taxon>
        <taxon>Ascomycota</taxon>
        <taxon>Pezizomycotina</taxon>
        <taxon>Leotiomycetes</taxon>
        <taxon>Helotiales</taxon>
        <taxon>Ploettnerulaceae</taxon>
        <taxon>Cadophora</taxon>
    </lineage>
</organism>
<dbReference type="EMBL" id="JAFJYH010000085">
    <property type="protein sequence ID" value="KAG4420389.1"/>
    <property type="molecule type" value="Genomic_DNA"/>
</dbReference>
<keyword evidence="3" id="KW-1185">Reference proteome</keyword>
<dbReference type="InterPro" id="IPR029058">
    <property type="entry name" value="AB_hydrolase_fold"/>
</dbReference>
<dbReference type="SUPFAM" id="SSF53474">
    <property type="entry name" value="alpha/beta-Hydrolases"/>
    <property type="match status" value="1"/>
</dbReference>
<dbReference type="InterPro" id="IPR050266">
    <property type="entry name" value="AB_hydrolase_sf"/>
</dbReference>
<dbReference type="InterPro" id="IPR000639">
    <property type="entry name" value="Epox_hydrolase-like"/>
</dbReference>
<dbReference type="AlphaFoldDB" id="A0A8H7WBC6"/>
<dbReference type="Proteomes" id="UP000664132">
    <property type="component" value="Unassembled WGS sequence"/>
</dbReference>
<sequence>MDSYKTVLTPQLEIAYHEHGPPTGWPVILSHGFPYSPAAFDDVVPILTSQGARVIVPYIRGFTPTRFLSPKTTSTEMRSNQQAALGSDLLALLDALGIEKAILGGFDWGGVASCVVAALWPERVAGLVSYAGYDIYDISTGNEPCTPQLEEVMWYQHLFQSERGRKCLAQDRKAFCRLLWTQWSPTWECEERVFERAAVCWEGEDWVDVVVAIYRHAFGNQKGEEGLEGLERRLSGRPRIEVPAVTIDGIRDPLKPDGSESHAAMFVGRHERRVVDCGHAMPIERPEEFARAVLDVHEWNS</sequence>
<evidence type="ECO:0000313" key="3">
    <source>
        <dbReference type="Proteomes" id="UP000664132"/>
    </source>
</evidence>
<dbReference type="InterPro" id="IPR000073">
    <property type="entry name" value="AB_hydrolase_1"/>
</dbReference>
<dbReference type="GO" id="GO:0016020">
    <property type="term" value="C:membrane"/>
    <property type="evidence" value="ECO:0007669"/>
    <property type="project" value="TreeGrafter"/>
</dbReference>
<feature type="domain" description="AB hydrolase-1" evidence="1">
    <location>
        <begin position="26"/>
        <end position="166"/>
    </location>
</feature>
<dbReference type="PRINTS" id="PR00412">
    <property type="entry name" value="EPOXHYDRLASE"/>
</dbReference>
<dbReference type="Pfam" id="PF00561">
    <property type="entry name" value="Abhydrolase_1"/>
    <property type="match status" value="1"/>
</dbReference>
<evidence type="ECO:0000313" key="2">
    <source>
        <dbReference type="EMBL" id="KAG4420389.1"/>
    </source>
</evidence>
<dbReference type="OrthoDB" id="408373at2759"/>
<gene>
    <name evidence="2" type="ORF">IFR04_006501</name>
</gene>
<dbReference type="PANTHER" id="PTHR43798">
    <property type="entry name" value="MONOACYLGLYCEROL LIPASE"/>
    <property type="match status" value="1"/>
</dbReference>
<name>A0A8H7WBC6_9HELO</name>
<protein>
    <recommendedName>
        <fullName evidence="1">AB hydrolase-1 domain-containing protein</fullName>
    </recommendedName>
</protein>
<dbReference type="PANTHER" id="PTHR43798:SF33">
    <property type="entry name" value="HYDROLASE, PUTATIVE (AFU_ORTHOLOGUE AFUA_2G14860)-RELATED"/>
    <property type="match status" value="1"/>
</dbReference>
<proteinExistence type="predicted"/>
<dbReference type="GO" id="GO:0003824">
    <property type="term" value="F:catalytic activity"/>
    <property type="evidence" value="ECO:0007669"/>
    <property type="project" value="InterPro"/>
</dbReference>